<reference evidence="1 2" key="1">
    <citation type="journal article" date="2007" name="Virology">
        <title>Sequence and annotation of the 369-kb NY-2A and the 345-kb AR158 viruses that infect Chlorella NC64A.</title>
        <authorList>
            <person name="Fitzgerald L.A."/>
            <person name="Graves M.V."/>
            <person name="Li X."/>
            <person name="Feldblyum T."/>
            <person name="Nierman W.C."/>
            <person name="Van Etten J.L."/>
        </authorList>
    </citation>
    <scope>NUCLEOTIDE SEQUENCE [LARGE SCALE GENOMIC DNA]</scope>
    <source>
        <strain evidence="1 2">NY-2A</strain>
    </source>
</reference>
<protein>
    <submittedName>
        <fullName evidence="1">Uncharacterized protein b776R</fullName>
    </submittedName>
</protein>
<proteinExistence type="predicted"/>
<dbReference type="GeneID" id="5659408"/>
<dbReference type="RefSeq" id="YP_001497972.1">
    <property type="nucleotide sequence ID" value="NC_009898.1"/>
</dbReference>
<name>A7IXV1_PBCVN</name>
<sequence length="78" mass="9172">MLLQNLKYMKLSPDVRLIVRNPDLRRPKLSLSKYDISIRCKVFRFSDYVKNLVSIKQPRSTARLGSSTPCRCGRYHRS</sequence>
<keyword evidence="2" id="KW-1185">Reference proteome</keyword>
<evidence type="ECO:0000313" key="2">
    <source>
        <dbReference type="Proteomes" id="UP000202419"/>
    </source>
</evidence>
<organism evidence="1 2">
    <name type="scientific">Paramecium bursaria Chlorella virus NY2A</name>
    <name type="common">PBCV-NY2A</name>
    <dbReference type="NCBI Taxonomy" id="46021"/>
    <lineage>
        <taxon>Viruses</taxon>
        <taxon>Varidnaviria</taxon>
        <taxon>Bamfordvirae</taxon>
        <taxon>Nucleocytoviricota</taxon>
        <taxon>Megaviricetes</taxon>
        <taxon>Algavirales</taxon>
        <taxon>Phycodnaviridae</taxon>
        <taxon>Chlorovirus</taxon>
        <taxon>Chlorovirus americanus</taxon>
    </lineage>
</organism>
<organismHost>
    <name type="scientific">Chlorella</name>
    <dbReference type="NCBI Taxonomy" id="3071"/>
</organismHost>
<accession>A7IXV1</accession>
<dbReference type="KEGG" id="vg:5659408"/>
<dbReference type="Proteomes" id="UP000202419">
    <property type="component" value="Segment"/>
</dbReference>
<gene>
    <name evidence="1" type="primary">b776R</name>
    <name evidence="1" type="ORF">NY2A_b776R</name>
</gene>
<evidence type="ECO:0000313" key="1">
    <source>
        <dbReference type="EMBL" id="ABT15175.1"/>
    </source>
</evidence>
<dbReference type="EMBL" id="DQ491002">
    <property type="protein sequence ID" value="ABT15175.1"/>
    <property type="molecule type" value="Genomic_DNA"/>
</dbReference>